<proteinExistence type="predicted"/>
<feature type="non-terminal residue" evidence="1">
    <location>
        <position position="116"/>
    </location>
</feature>
<dbReference type="AlphaFoldDB" id="A0A1Y3E8H5"/>
<sequence length="116" mass="13023">MFHQSRSAVPDGEVLLHKPPLFHPAIVAVGDTEYVGKLPKVRARKGESGDVNNFIILYASLSHKRQSTASHLRLTRMAFAFRKNIKRKNIPSQPAGFVMPNCSNWIIVYMSDAVFT</sequence>
<comment type="caution">
    <text evidence="1">The sequence shown here is derived from an EMBL/GenBank/DDBJ whole genome shotgun (WGS) entry which is preliminary data.</text>
</comment>
<organism evidence="1 2">
    <name type="scientific">Trichinella nativa</name>
    <dbReference type="NCBI Taxonomy" id="6335"/>
    <lineage>
        <taxon>Eukaryota</taxon>
        <taxon>Metazoa</taxon>
        <taxon>Ecdysozoa</taxon>
        <taxon>Nematoda</taxon>
        <taxon>Enoplea</taxon>
        <taxon>Dorylaimia</taxon>
        <taxon>Trichinellida</taxon>
        <taxon>Trichinellidae</taxon>
        <taxon>Trichinella</taxon>
    </lineage>
</organism>
<protein>
    <submittedName>
        <fullName evidence="1">Uncharacterized protein</fullName>
    </submittedName>
</protein>
<accession>A0A1Y3E8H5</accession>
<evidence type="ECO:0000313" key="2">
    <source>
        <dbReference type="Proteomes" id="UP000243006"/>
    </source>
</evidence>
<name>A0A1Y3E8H5_9BILA</name>
<evidence type="ECO:0000313" key="1">
    <source>
        <dbReference type="EMBL" id="OUC40136.1"/>
    </source>
</evidence>
<dbReference type="EMBL" id="LVZM01023249">
    <property type="protein sequence ID" value="OUC40136.1"/>
    <property type="molecule type" value="Genomic_DNA"/>
</dbReference>
<gene>
    <name evidence="1" type="ORF">D917_00750</name>
</gene>
<reference evidence="1 2" key="1">
    <citation type="submission" date="2015-04" db="EMBL/GenBank/DDBJ databases">
        <title>Draft genome of the roundworm Trichinella nativa.</title>
        <authorList>
            <person name="Mitreva M."/>
        </authorList>
    </citation>
    <scope>NUCLEOTIDE SEQUENCE [LARGE SCALE GENOMIC DNA]</scope>
    <source>
        <strain evidence="1 2">ISS45</strain>
    </source>
</reference>
<dbReference type="Proteomes" id="UP000243006">
    <property type="component" value="Unassembled WGS sequence"/>
</dbReference>